<sequence>MPLRLSAALLPLIFAGAAFALPGMQSADVTKRVKLMTQIRDTTVQLSKMARGDTAFDGDQAARLAQLLRADTAAIPIHFEFQVIDPQSRARPEIWTDWVAFEQAAARSQAVADALQTETPQQMRRGLATLERTCRQCHRQYRVGD</sequence>
<organism evidence="9 10">
    <name type="scientific">Puniceibacterium antarcticum</name>
    <dbReference type="NCBI Taxonomy" id="1206336"/>
    <lineage>
        <taxon>Bacteria</taxon>
        <taxon>Pseudomonadati</taxon>
        <taxon>Pseudomonadota</taxon>
        <taxon>Alphaproteobacteria</taxon>
        <taxon>Rhodobacterales</taxon>
        <taxon>Paracoccaceae</taxon>
        <taxon>Puniceibacterium</taxon>
    </lineage>
</organism>
<evidence type="ECO:0000256" key="2">
    <source>
        <dbReference type="ARBA" id="ARBA00022617"/>
    </source>
</evidence>
<dbReference type="SUPFAM" id="SSF47175">
    <property type="entry name" value="Cytochromes"/>
    <property type="match status" value="1"/>
</dbReference>
<comment type="caution">
    <text evidence="9">The sequence shown here is derived from an EMBL/GenBank/DDBJ whole genome shotgun (WGS) entry which is preliminary data.</text>
</comment>
<evidence type="ECO:0008006" key="11">
    <source>
        <dbReference type="Google" id="ProtNLM"/>
    </source>
</evidence>
<feature type="signal peptide" evidence="8">
    <location>
        <begin position="1"/>
        <end position="20"/>
    </location>
</feature>
<dbReference type="InterPro" id="IPR002321">
    <property type="entry name" value="Cyt_c_II"/>
</dbReference>
<gene>
    <name evidence="9" type="ORF">P775_03065</name>
</gene>
<dbReference type="Gene3D" id="1.20.120.10">
    <property type="entry name" value="Cytochrome c/b562"/>
    <property type="match status" value="1"/>
</dbReference>
<proteinExistence type="predicted"/>
<name>A0A2G8RJB0_9RHOB</name>
<dbReference type="GO" id="GO:0020037">
    <property type="term" value="F:heme binding"/>
    <property type="evidence" value="ECO:0007669"/>
    <property type="project" value="InterPro"/>
</dbReference>
<dbReference type="Proteomes" id="UP000231259">
    <property type="component" value="Unassembled WGS sequence"/>
</dbReference>
<dbReference type="AlphaFoldDB" id="A0A2G8RJB0"/>
<evidence type="ECO:0000256" key="4">
    <source>
        <dbReference type="ARBA" id="ARBA00022982"/>
    </source>
</evidence>
<keyword evidence="8" id="KW-0732">Signal</keyword>
<evidence type="ECO:0000256" key="1">
    <source>
        <dbReference type="ARBA" id="ARBA00022448"/>
    </source>
</evidence>
<dbReference type="GO" id="GO:0042597">
    <property type="term" value="C:periplasmic space"/>
    <property type="evidence" value="ECO:0007669"/>
    <property type="project" value="InterPro"/>
</dbReference>
<reference evidence="9 10" key="1">
    <citation type="submission" date="2013-09" db="EMBL/GenBank/DDBJ databases">
        <title>Genome sequencing of Phaeobacter antarcticus sp. nov. SM1211.</title>
        <authorList>
            <person name="Zhang X.-Y."/>
            <person name="Liu C."/>
            <person name="Chen X.-L."/>
            <person name="Xie B.-B."/>
            <person name="Qin Q.-L."/>
            <person name="Rong J.-C."/>
            <person name="Zhang Y.-Z."/>
        </authorList>
    </citation>
    <scope>NUCLEOTIDE SEQUENCE [LARGE SCALE GENOMIC DNA]</scope>
    <source>
        <strain evidence="9 10">SM1211</strain>
    </source>
</reference>
<evidence type="ECO:0000256" key="7">
    <source>
        <dbReference type="PIRSR" id="PIRSR000027-2"/>
    </source>
</evidence>
<evidence type="ECO:0000256" key="8">
    <source>
        <dbReference type="SAM" id="SignalP"/>
    </source>
</evidence>
<dbReference type="PROSITE" id="PS51009">
    <property type="entry name" value="CYTCII"/>
    <property type="match status" value="1"/>
</dbReference>
<feature type="binding site" description="covalent" evidence="7">
    <location>
        <position position="137"/>
    </location>
    <ligand>
        <name>heme c</name>
        <dbReference type="ChEBI" id="CHEBI:61717"/>
    </ligand>
</feature>
<feature type="chain" id="PRO_5013560401" description="Cytochrome C" evidence="8">
    <location>
        <begin position="21"/>
        <end position="145"/>
    </location>
</feature>
<dbReference type="PIRSF" id="PIRSF000027">
    <property type="entry name" value="Cytc_c_prime"/>
    <property type="match status" value="1"/>
</dbReference>
<dbReference type="GO" id="GO:0005506">
    <property type="term" value="F:iron ion binding"/>
    <property type="evidence" value="ECO:0007669"/>
    <property type="project" value="InterPro"/>
</dbReference>
<evidence type="ECO:0000256" key="5">
    <source>
        <dbReference type="ARBA" id="ARBA00023004"/>
    </source>
</evidence>
<evidence type="ECO:0000313" key="9">
    <source>
        <dbReference type="EMBL" id="PIL21655.1"/>
    </source>
</evidence>
<accession>A0A2G8RJB0</accession>
<feature type="binding site" description="axial binding residue" evidence="6">
    <location>
        <position position="138"/>
    </location>
    <ligand>
        <name>heme c</name>
        <dbReference type="ChEBI" id="CHEBI:61717"/>
    </ligand>
    <ligandPart>
        <name>Fe</name>
        <dbReference type="ChEBI" id="CHEBI:18248"/>
    </ligandPart>
</feature>
<keyword evidence="10" id="KW-1185">Reference proteome</keyword>
<dbReference type="GO" id="GO:0009055">
    <property type="term" value="F:electron transfer activity"/>
    <property type="evidence" value="ECO:0007669"/>
    <property type="project" value="InterPro"/>
</dbReference>
<keyword evidence="5 6" id="KW-0408">Iron</keyword>
<feature type="binding site" description="covalent" evidence="7">
    <location>
        <position position="134"/>
    </location>
    <ligand>
        <name>heme c</name>
        <dbReference type="ChEBI" id="CHEBI:61717"/>
    </ligand>
</feature>
<keyword evidence="2 7" id="KW-0349">Heme</keyword>
<keyword evidence="1" id="KW-0813">Transport</keyword>
<evidence type="ECO:0000313" key="10">
    <source>
        <dbReference type="Proteomes" id="UP000231259"/>
    </source>
</evidence>
<dbReference type="EMBL" id="AWWI01000027">
    <property type="protein sequence ID" value="PIL21655.1"/>
    <property type="molecule type" value="Genomic_DNA"/>
</dbReference>
<dbReference type="InterPro" id="IPR012127">
    <property type="entry name" value="Cyt_c_prime"/>
</dbReference>
<dbReference type="GO" id="GO:0022900">
    <property type="term" value="P:electron transport chain"/>
    <property type="evidence" value="ECO:0007669"/>
    <property type="project" value="InterPro"/>
</dbReference>
<evidence type="ECO:0000256" key="6">
    <source>
        <dbReference type="PIRSR" id="PIRSR000027-1"/>
    </source>
</evidence>
<keyword evidence="4" id="KW-0249">Electron transport</keyword>
<dbReference type="InterPro" id="IPR010980">
    <property type="entry name" value="Cyt_c/b562"/>
</dbReference>
<keyword evidence="3 6" id="KW-0479">Metal-binding</keyword>
<protein>
    <recommendedName>
        <fullName evidence="11">Cytochrome C</fullName>
    </recommendedName>
</protein>
<dbReference type="RefSeq" id="WP_180287297.1">
    <property type="nucleotide sequence ID" value="NZ_AWWI01000027.1"/>
</dbReference>
<dbReference type="Pfam" id="PF01322">
    <property type="entry name" value="Cytochrom_C_2"/>
    <property type="match status" value="1"/>
</dbReference>
<evidence type="ECO:0000256" key="3">
    <source>
        <dbReference type="ARBA" id="ARBA00022723"/>
    </source>
</evidence>
<comment type="PTM">
    <text evidence="7">Binds 1 heme group per subunit.</text>
</comment>